<keyword evidence="3 6" id="KW-0812">Transmembrane</keyword>
<evidence type="ECO:0000256" key="5">
    <source>
        <dbReference type="ARBA" id="ARBA00023136"/>
    </source>
</evidence>
<organism evidence="8 9">
    <name type="scientific">Reinekea blandensis MED297</name>
    <dbReference type="NCBI Taxonomy" id="314283"/>
    <lineage>
        <taxon>Bacteria</taxon>
        <taxon>Pseudomonadati</taxon>
        <taxon>Pseudomonadota</taxon>
        <taxon>Gammaproteobacteria</taxon>
        <taxon>Oceanospirillales</taxon>
        <taxon>Saccharospirillaceae</taxon>
        <taxon>Reinekea</taxon>
    </lineage>
</organism>
<feature type="transmembrane region" description="Helical" evidence="6">
    <location>
        <begin position="270"/>
        <end position="286"/>
    </location>
</feature>
<evidence type="ECO:0000313" key="8">
    <source>
        <dbReference type="EMBL" id="EAR07865.1"/>
    </source>
</evidence>
<protein>
    <submittedName>
        <fullName evidence="8">Permease of the drug/metabolite transporter (DMT) superfamily protein</fullName>
    </submittedName>
</protein>
<feature type="transmembrane region" description="Helical" evidence="6">
    <location>
        <begin position="154"/>
        <end position="173"/>
    </location>
</feature>
<evidence type="ECO:0000256" key="3">
    <source>
        <dbReference type="ARBA" id="ARBA00022692"/>
    </source>
</evidence>
<proteinExistence type="inferred from homology"/>
<dbReference type="PANTHER" id="PTHR32322">
    <property type="entry name" value="INNER MEMBRANE TRANSPORTER"/>
    <property type="match status" value="1"/>
</dbReference>
<reference evidence="8 9" key="1">
    <citation type="submission" date="2006-02" db="EMBL/GenBank/DDBJ databases">
        <authorList>
            <person name="Pinhassi J."/>
            <person name="Pedros-Alio C."/>
            <person name="Ferriera S."/>
            <person name="Johnson J."/>
            <person name="Kravitz S."/>
            <person name="Halpern A."/>
            <person name="Remington K."/>
            <person name="Beeson K."/>
            <person name="Tran B."/>
            <person name="Rogers Y.-H."/>
            <person name="Friedman R."/>
            <person name="Venter J.C."/>
        </authorList>
    </citation>
    <scope>NUCLEOTIDE SEQUENCE [LARGE SCALE GENOMIC DNA]</scope>
    <source>
        <strain evidence="8 9">MED297</strain>
    </source>
</reference>
<name>A4BJ20_9GAMM</name>
<feature type="transmembrane region" description="Helical" evidence="6">
    <location>
        <begin position="185"/>
        <end position="202"/>
    </location>
</feature>
<comment type="caution">
    <text evidence="8">The sequence shown here is derived from an EMBL/GenBank/DDBJ whole genome shotgun (WGS) entry which is preliminary data.</text>
</comment>
<dbReference type="AlphaFoldDB" id="A4BJ20"/>
<dbReference type="OrthoDB" id="5729944at2"/>
<evidence type="ECO:0000256" key="2">
    <source>
        <dbReference type="ARBA" id="ARBA00007362"/>
    </source>
</evidence>
<sequence>MHPERKALFFALAAVLLWSTVATAFKLALQYNSVPALLFGASLTSLLALAATLYRQGRLKTAVFQLRHNLKTTTLLGAINPVIYYLVLFEAYRRLPAQVAQPVNYTWAITLALLSVPILKHRLTRFDLAGLLLGYSGVVVISIAGKNITGSLDGIGLTLALISTLLWAAFWLLNTRSAVEPLVQLFHNFLLATPFLALLLIITGQSLSLTVPSLLSLVYVGLFEMGITFMLWQQALSLTQRAAQIGTLIFLSPLISLFLISWILKEPLQWQTFAGLGLIIGGVWLSKRKA</sequence>
<dbReference type="HOGENOM" id="CLU_064680_1_0_6"/>
<feature type="domain" description="EamA" evidence="7">
    <location>
        <begin position="6"/>
        <end position="142"/>
    </location>
</feature>
<keyword evidence="5 6" id="KW-0472">Membrane</keyword>
<evidence type="ECO:0000256" key="4">
    <source>
        <dbReference type="ARBA" id="ARBA00022989"/>
    </source>
</evidence>
<evidence type="ECO:0000259" key="7">
    <source>
        <dbReference type="Pfam" id="PF00892"/>
    </source>
</evidence>
<accession>A4BJ20</accession>
<dbReference type="InterPro" id="IPR037185">
    <property type="entry name" value="EmrE-like"/>
</dbReference>
<feature type="transmembrane region" description="Helical" evidence="6">
    <location>
        <begin position="34"/>
        <end position="54"/>
    </location>
</feature>
<dbReference type="InterPro" id="IPR050638">
    <property type="entry name" value="AA-Vitamin_Transporters"/>
</dbReference>
<gene>
    <name evidence="8" type="ORF">MED297_08596</name>
</gene>
<dbReference type="GO" id="GO:0016020">
    <property type="term" value="C:membrane"/>
    <property type="evidence" value="ECO:0007669"/>
    <property type="project" value="UniProtKB-SubCell"/>
</dbReference>
<feature type="transmembrane region" description="Helical" evidence="6">
    <location>
        <begin position="104"/>
        <end position="121"/>
    </location>
</feature>
<feature type="transmembrane region" description="Helical" evidence="6">
    <location>
        <begin position="128"/>
        <end position="148"/>
    </location>
</feature>
<comment type="similarity">
    <text evidence="2">Belongs to the EamA transporter family.</text>
</comment>
<evidence type="ECO:0000313" key="9">
    <source>
        <dbReference type="Proteomes" id="UP000005953"/>
    </source>
</evidence>
<dbReference type="Pfam" id="PF00892">
    <property type="entry name" value="EamA"/>
    <property type="match status" value="2"/>
</dbReference>
<feature type="transmembrane region" description="Helical" evidence="6">
    <location>
        <begin position="245"/>
        <end position="264"/>
    </location>
</feature>
<comment type="subcellular location">
    <subcellularLocation>
        <location evidence="1">Membrane</location>
        <topology evidence="1">Multi-pass membrane protein</topology>
    </subcellularLocation>
</comment>
<keyword evidence="9" id="KW-1185">Reference proteome</keyword>
<keyword evidence="4 6" id="KW-1133">Transmembrane helix</keyword>
<dbReference type="SUPFAM" id="SSF103481">
    <property type="entry name" value="Multidrug resistance efflux transporter EmrE"/>
    <property type="match status" value="2"/>
</dbReference>
<feature type="domain" description="EamA" evidence="7">
    <location>
        <begin position="155"/>
        <end position="285"/>
    </location>
</feature>
<dbReference type="PANTHER" id="PTHR32322:SF2">
    <property type="entry name" value="EAMA DOMAIN-CONTAINING PROTEIN"/>
    <property type="match status" value="1"/>
</dbReference>
<dbReference type="InterPro" id="IPR000620">
    <property type="entry name" value="EamA_dom"/>
</dbReference>
<dbReference type="EMBL" id="AAOE01000030">
    <property type="protein sequence ID" value="EAR07865.1"/>
    <property type="molecule type" value="Genomic_DNA"/>
</dbReference>
<evidence type="ECO:0000256" key="6">
    <source>
        <dbReference type="SAM" id="Phobius"/>
    </source>
</evidence>
<feature type="transmembrane region" description="Helical" evidence="6">
    <location>
        <begin position="75"/>
        <end position="92"/>
    </location>
</feature>
<dbReference type="RefSeq" id="WP_008045876.1">
    <property type="nucleotide sequence ID" value="NZ_CH724152.1"/>
</dbReference>
<evidence type="ECO:0000256" key="1">
    <source>
        <dbReference type="ARBA" id="ARBA00004141"/>
    </source>
</evidence>
<feature type="transmembrane region" description="Helical" evidence="6">
    <location>
        <begin position="214"/>
        <end position="233"/>
    </location>
</feature>
<dbReference type="STRING" id="314283.MED297_08596"/>
<dbReference type="Proteomes" id="UP000005953">
    <property type="component" value="Unassembled WGS sequence"/>
</dbReference>